<dbReference type="EMBL" id="CP083974">
    <property type="protein sequence ID" value="UZF47435.1"/>
    <property type="molecule type" value="Genomic_DNA"/>
</dbReference>
<name>A0AA47ADD3_RHORH</name>
<proteinExistence type="predicted"/>
<feature type="domain" description="Mce/MlaD" evidence="1">
    <location>
        <begin position="41"/>
        <end position="115"/>
    </location>
</feature>
<dbReference type="InterPro" id="IPR003399">
    <property type="entry name" value="Mce/MlaD"/>
</dbReference>
<dbReference type="InterPro" id="IPR052336">
    <property type="entry name" value="MlaD_Phospholipid_Transporter"/>
</dbReference>
<evidence type="ECO:0000313" key="3">
    <source>
        <dbReference type="EMBL" id="UZF47435.1"/>
    </source>
</evidence>
<dbReference type="GO" id="GO:0005576">
    <property type="term" value="C:extracellular region"/>
    <property type="evidence" value="ECO:0007669"/>
    <property type="project" value="TreeGrafter"/>
</dbReference>
<dbReference type="PANTHER" id="PTHR33371">
    <property type="entry name" value="INTERMEMBRANE PHOSPHOLIPID TRANSPORT SYSTEM BINDING PROTEIN MLAD-RELATED"/>
    <property type="match status" value="1"/>
</dbReference>
<dbReference type="Pfam" id="PF02470">
    <property type="entry name" value="MlaD"/>
    <property type="match status" value="1"/>
</dbReference>
<evidence type="ECO:0000259" key="1">
    <source>
        <dbReference type="Pfam" id="PF02470"/>
    </source>
</evidence>
<dbReference type="PANTHER" id="PTHR33371:SF4">
    <property type="entry name" value="INTERMEMBRANE PHOSPHOLIPID TRANSPORT SYSTEM BINDING PROTEIN MLAD"/>
    <property type="match status" value="1"/>
</dbReference>
<dbReference type="NCBIfam" id="TIGR00996">
    <property type="entry name" value="Mtu_fam_mce"/>
    <property type="match status" value="1"/>
</dbReference>
<dbReference type="Pfam" id="PF11887">
    <property type="entry name" value="Mce4_CUP1"/>
    <property type="match status" value="1"/>
</dbReference>
<gene>
    <name evidence="3" type="ORF">KUM34_012660</name>
</gene>
<dbReference type="InterPro" id="IPR005693">
    <property type="entry name" value="Mce"/>
</dbReference>
<accession>A0AA47ADD3</accession>
<reference evidence="3 4" key="1">
    <citation type="journal article" date="2021" name="Front. Microbiol.">
        <title>Bacterial Transformation of Aromatic Monomers in Softwood Black Liquor.</title>
        <authorList>
            <person name="Navas L.E."/>
            <person name="Dexter G."/>
            <person name="Liu J."/>
            <person name="Levy-Booth D."/>
            <person name="Cho M."/>
            <person name="Jang S.K."/>
            <person name="Mansfield S.D."/>
            <person name="Renneckar S."/>
            <person name="Mohn W.W."/>
            <person name="Eltis L.D."/>
        </authorList>
    </citation>
    <scope>NUCLEOTIDE SEQUENCE [LARGE SCALE GENOMIC DNA]</scope>
    <source>
        <strain evidence="3 4">GD02</strain>
    </source>
</reference>
<feature type="domain" description="Mammalian cell entry C-terminal" evidence="2">
    <location>
        <begin position="123"/>
        <end position="302"/>
    </location>
</feature>
<dbReference type="InterPro" id="IPR024516">
    <property type="entry name" value="Mce_C"/>
</dbReference>
<organism evidence="3 4">
    <name type="scientific">Rhodococcus rhodochrous</name>
    <dbReference type="NCBI Taxonomy" id="1829"/>
    <lineage>
        <taxon>Bacteria</taxon>
        <taxon>Bacillati</taxon>
        <taxon>Actinomycetota</taxon>
        <taxon>Actinomycetes</taxon>
        <taxon>Mycobacteriales</taxon>
        <taxon>Nocardiaceae</taxon>
        <taxon>Rhodococcus</taxon>
    </lineage>
</organism>
<evidence type="ECO:0000313" key="4">
    <source>
        <dbReference type="Proteomes" id="UP001162740"/>
    </source>
</evidence>
<dbReference type="RefSeq" id="WP_085468204.1">
    <property type="nucleotide sequence ID" value="NZ_CP083974.1"/>
</dbReference>
<evidence type="ECO:0000259" key="2">
    <source>
        <dbReference type="Pfam" id="PF11887"/>
    </source>
</evidence>
<dbReference type="Proteomes" id="UP001162740">
    <property type="component" value="Chromosome"/>
</dbReference>
<dbReference type="AlphaFoldDB" id="A0AA47ADD3"/>
<sequence length="374" mass="39318">MPVTSTPTRTSRRKKIVAATLVLLLLIALPAWYVFGRTDRSHTVHADFEYVNGIYVGSTVAVLGVEVGTVTDIEPQGTSVRVTMTVPDEVTLPEDVSAYVMSPAIISERYVELGPAYDGGPTFADGGVIPKDRSHSPIDIDNMLDSLSTIIETMGPDNADLGAVLTSGADVWEGRGAAFHDAIADLAAATGVVGASSEDFALLVENLSALLRALDERSVGLDSMVTDLSALAAVWEESDLDVTEPLQQLQVVFDEVDTFVAQHQESFGAISDNLKVIGDTLGENPQGLAEFMDLVPLMMENLTDTIGPDGRGRIRLNISTALTQFAVAAPLCAEHPLPLCTGAGFTNPISFPISASDPLGIVSAVTGGQPGGNP</sequence>
<protein>
    <submittedName>
        <fullName evidence="3">MCE family protein</fullName>
    </submittedName>
</protein>